<accession>A0ABU9UEZ7</accession>
<dbReference type="InterPro" id="IPR058232">
    <property type="entry name" value="Lsa36-like"/>
</dbReference>
<evidence type="ECO:0000313" key="3">
    <source>
        <dbReference type="Proteomes" id="UP001466331"/>
    </source>
</evidence>
<protein>
    <submittedName>
        <fullName evidence="2">Uncharacterized protein</fullName>
    </submittedName>
</protein>
<keyword evidence="1" id="KW-0732">Signal</keyword>
<dbReference type="RefSeq" id="WP_420070188.1">
    <property type="nucleotide sequence ID" value="NZ_JBCHKQ010000005.1"/>
</dbReference>
<proteinExistence type="predicted"/>
<feature type="signal peptide" evidence="1">
    <location>
        <begin position="1"/>
        <end position="19"/>
    </location>
</feature>
<evidence type="ECO:0000256" key="1">
    <source>
        <dbReference type="SAM" id="SignalP"/>
    </source>
</evidence>
<dbReference type="Proteomes" id="UP001466331">
    <property type="component" value="Unassembled WGS sequence"/>
</dbReference>
<reference evidence="2 3" key="1">
    <citation type="submission" date="2024-03" db="EMBL/GenBank/DDBJ databases">
        <title>Ignisphaera cupida sp. nov., a hyperthermophilic hydrolytic archaeon from a hot spring of Kamchatka, and proposal of Ignisphaeraceae fam. nov.</title>
        <authorList>
            <person name="Podosokorskaya O.A."/>
            <person name="Elcheninov A.G."/>
            <person name="Maltseva A.I."/>
            <person name="Zayulina K.S."/>
            <person name="Novikov A."/>
            <person name="Merkel A.Y."/>
        </authorList>
    </citation>
    <scope>NUCLEOTIDE SEQUENCE [LARGE SCALE GENOMIC DNA]</scope>
    <source>
        <strain evidence="2 3">38H-sp</strain>
    </source>
</reference>
<keyword evidence="3" id="KW-1185">Reference proteome</keyword>
<gene>
    <name evidence="2" type="ORF">WKV44_09300</name>
</gene>
<dbReference type="NCBIfam" id="NF047512">
    <property type="entry name" value="LIC_11975_fam"/>
    <property type="match status" value="1"/>
</dbReference>
<feature type="chain" id="PRO_5046553113" evidence="1">
    <location>
        <begin position="20"/>
        <end position="393"/>
    </location>
</feature>
<dbReference type="EMBL" id="JBCHKQ010000005">
    <property type="protein sequence ID" value="MEM5948737.1"/>
    <property type="molecule type" value="Genomic_DNA"/>
</dbReference>
<comment type="caution">
    <text evidence="2">The sequence shown here is derived from an EMBL/GenBank/DDBJ whole genome shotgun (WGS) entry which is preliminary data.</text>
</comment>
<organism evidence="2 3">
    <name type="scientific">Rarispira pelagica</name>
    <dbReference type="NCBI Taxonomy" id="3141764"/>
    <lineage>
        <taxon>Bacteria</taxon>
        <taxon>Pseudomonadati</taxon>
        <taxon>Spirochaetota</taxon>
        <taxon>Spirochaetia</taxon>
        <taxon>Winmispirales</taxon>
        <taxon>Winmispiraceae</taxon>
        <taxon>Rarispira</taxon>
    </lineage>
</organism>
<sequence length="393" mass="40364">MKRNLVIFMLLIGALLAYSADVTITAPSISANTVDATFNNNVNSTINPMIDALATNMQKELKTQFENFETPLFAAGVANAGVFSSSVAQILAVQDFKLLQVGAGFTVAMQAPSSNPADVDAIAAALQSGGDVLAGIGAQAGAQASLNLGFLVPNLAVGIRAGALDFSKIATSMGDSLPEGFSGKTAVFGVIANYRLIKPFNAFVFQWNGVNVGSGLIYQSLDVSYSPSLAPITQSNSISSDLDSDSTPDSGTITLTATPSLSLRISSSTLMIPLEVSTGVRLLIFNVSAGMGADLAMGGGKINIDAESGLALSGSIYSSAADSSYQIPSTELSVNDGSVSIKAGTTAKPTFFNFKVFASPAIVLPFVALEVPLTYYINDGSGFSAGITLSLSL</sequence>
<evidence type="ECO:0000313" key="2">
    <source>
        <dbReference type="EMBL" id="MEM5948737.1"/>
    </source>
</evidence>
<name>A0ABU9UEZ7_9SPIR</name>